<reference evidence="2 3" key="1">
    <citation type="journal article" date="2019" name="Syst. Appl. Microbiol.">
        <title>New species of pathogenic Pseudomonas isolated from citrus in Tunisia: Proposal of Pseudomonas kairouanensis sp. nov. and Pseudomonas nabeulensis sp. nov.</title>
        <authorList>
            <person name="Oueslati M."/>
            <person name="Mulet M."/>
            <person name="Gomila M."/>
            <person name="Berge O."/>
            <person name="Hajlaoui M.R."/>
            <person name="Lalucat J."/>
            <person name="Sadfi-Zouaoui N."/>
            <person name="Garcia-Valdes E."/>
        </authorList>
    </citation>
    <scope>NUCLEOTIDE SEQUENCE [LARGE SCALE GENOMIC DNA]</scope>
    <source>
        <strain evidence="2 3">KC12</strain>
    </source>
</reference>
<protein>
    <submittedName>
        <fullName evidence="2">DUF2063 domain-containing protein</fullName>
    </submittedName>
</protein>
<name>A0A4Z0AZD6_9PSED</name>
<organism evidence="2 3">
    <name type="scientific">Pseudomonas kairouanensis</name>
    <dbReference type="NCBI Taxonomy" id="2293832"/>
    <lineage>
        <taxon>Bacteria</taxon>
        <taxon>Pseudomonadati</taxon>
        <taxon>Pseudomonadota</taxon>
        <taxon>Gammaproteobacteria</taxon>
        <taxon>Pseudomonadales</taxon>
        <taxon>Pseudomonadaceae</taxon>
        <taxon>Pseudomonas</taxon>
    </lineage>
</organism>
<dbReference type="AlphaFoldDB" id="A0A4Z0AZD6"/>
<evidence type="ECO:0000313" key="2">
    <source>
        <dbReference type="EMBL" id="TFY91703.1"/>
    </source>
</evidence>
<sequence length="258" mass="27765">MSLHDAFAKALLAPDLPCPDGLFSTNGADPASRFAVYRNNVYSALINALATAYPVTLQLVGDDFFRAMASLYIQAHPPAGPLISEYGNTLAEFIQGFEPAASVPYLADVARLERLRVRAYHAADCQPLDQHALLQALQGQTDLGRLRLQLAPSLGTLDSPYAVVAVWAAHQIEGGLATLNRWHAQGALVLRQGLAVKVFAIDSGSVVFINCLGRGTTLEQAVEQALAAAPEFDLHQCLTLLISYNAITHLHTEQKVVP</sequence>
<comment type="caution">
    <text evidence="2">The sequence shown here is derived from an EMBL/GenBank/DDBJ whole genome shotgun (WGS) entry which is preliminary data.</text>
</comment>
<dbReference type="RefSeq" id="WP_135288050.1">
    <property type="nucleotide sequence ID" value="NZ_QUZU01000003.1"/>
</dbReference>
<dbReference type="Gene3D" id="1.10.150.690">
    <property type="entry name" value="DUF2063"/>
    <property type="match status" value="1"/>
</dbReference>
<evidence type="ECO:0000259" key="1">
    <source>
        <dbReference type="Pfam" id="PF09836"/>
    </source>
</evidence>
<dbReference type="EMBL" id="QUZU01000003">
    <property type="protein sequence ID" value="TFY91703.1"/>
    <property type="molecule type" value="Genomic_DNA"/>
</dbReference>
<keyword evidence="3" id="KW-1185">Reference proteome</keyword>
<gene>
    <name evidence="2" type="ORF">DYL59_04305</name>
</gene>
<evidence type="ECO:0000313" key="3">
    <source>
        <dbReference type="Proteomes" id="UP000297391"/>
    </source>
</evidence>
<dbReference type="Proteomes" id="UP000297391">
    <property type="component" value="Unassembled WGS sequence"/>
</dbReference>
<dbReference type="Pfam" id="PF09836">
    <property type="entry name" value="DUF2063"/>
    <property type="match status" value="1"/>
</dbReference>
<dbReference type="InterPro" id="IPR044922">
    <property type="entry name" value="DUF2063_N_sf"/>
</dbReference>
<proteinExistence type="predicted"/>
<dbReference type="OrthoDB" id="4146344at2"/>
<feature type="domain" description="Putative DNA-binding" evidence="1">
    <location>
        <begin position="4"/>
        <end position="94"/>
    </location>
</feature>
<accession>A0A4Z0AZD6</accession>
<dbReference type="InterPro" id="IPR018640">
    <property type="entry name" value="DUF2063"/>
</dbReference>